<dbReference type="InterPro" id="IPR056622">
    <property type="entry name" value="ARM_FBXO47"/>
</dbReference>
<reference evidence="3" key="2">
    <citation type="submission" date="2025-08" db="UniProtKB">
        <authorList>
            <consortium name="RefSeq"/>
        </authorList>
    </citation>
    <scope>IDENTIFICATION</scope>
    <source>
        <tissue evidence="3">Blood</tissue>
    </source>
</reference>
<dbReference type="Pfam" id="PF24467">
    <property type="entry name" value="ARM_FBXO47"/>
    <property type="match status" value="1"/>
</dbReference>
<evidence type="ECO:0000259" key="1">
    <source>
        <dbReference type="Pfam" id="PF24467"/>
    </source>
</evidence>
<dbReference type="GeneID" id="108261080"/>
<keyword evidence="2" id="KW-1185">Reference proteome</keyword>
<accession>A0A9F7R0Y4</accession>
<organism evidence="2 3">
    <name type="scientific">Ictalurus punctatus</name>
    <name type="common">Channel catfish</name>
    <name type="synonym">Silurus punctatus</name>
    <dbReference type="NCBI Taxonomy" id="7998"/>
    <lineage>
        <taxon>Eukaryota</taxon>
        <taxon>Metazoa</taxon>
        <taxon>Chordata</taxon>
        <taxon>Craniata</taxon>
        <taxon>Vertebrata</taxon>
        <taxon>Euteleostomi</taxon>
        <taxon>Actinopterygii</taxon>
        <taxon>Neopterygii</taxon>
        <taxon>Teleostei</taxon>
        <taxon>Ostariophysi</taxon>
        <taxon>Siluriformes</taxon>
        <taxon>Ictaluridae</taxon>
        <taxon>Ictalurus</taxon>
    </lineage>
</organism>
<gene>
    <name evidence="3" type="primary">LOC108261080</name>
</gene>
<reference evidence="2" key="1">
    <citation type="journal article" date="2016" name="Nat. Commun.">
        <title>The channel catfish genome sequence provides insights into the evolution of scale formation in teleosts.</title>
        <authorList>
            <person name="Liu Z."/>
            <person name="Liu S."/>
            <person name="Yao J."/>
            <person name="Bao L."/>
            <person name="Zhang J."/>
            <person name="Li Y."/>
            <person name="Jiang C."/>
            <person name="Sun L."/>
            <person name="Wang R."/>
            <person name="Zhang Y."/>
            <person name="Zhou T."/>
            <person name="Zeng Q."/>
            <person name="Fu Q."/>
            <person name="Gao S."/>
            <person name="Li N."/>
            <person name="Koren S."/>
            <person name="Jiang Y."/>
            <person name="Zimin A."/>
            <person name="Xu P."/>
            <person name="Phillippy A.M."/>
            <person name="Geng X."/>
            <person name="Song L."/>
            <person name="Sun F."/>
            <person name="Li C."/>
            <person name="Wang X."/>
            <person name="Chen A."/>
            <person name="Jin Y."/>
            <person name="Yuan Z."/>
            <person name="Yang Y."/>
            <person name="Tan S."/>
            <person name="Peatman E."/>
            <person name="Lu J."/>
            <person name="Qin Z."/>
            <person name="Dunham R."/>
            <person name="Li Z."/>
            <person name="Sonstegard T."/>
            <person name="Feng J."/>
            <person name="Danzmann R.G."/>
            <person name="Schroeder S."/>
            <person name="Scheffler B."/>
            <person name="Duke M.V."/>
            <person name="Ballard L."/>
            <person name="Kucuktas H."/>
            <person name="Kaltenboeck L."/>
            <person name="Liu H."/>
            <person name="Armbruster J."/>
            <person name="Xie Y."/>
            <person name="Kirby M.L."/>
            <person name="Tian Y."/>
            <person name="Flanagan M.E."/>
            <person name="Mu W."/>
            <person name="Waldbieser G.C."/>
        </authorList>
    </citation>
    <scope>NUCLEOTIDE SEQUENCE [LARGE SCALE GENOMIC DNA]</scope>
    <source>
        <strain evidence="2">SDA103</strain>
    </source>
</reference>
<proteinExistence type="predicted"/>
<dbReference type="KEGG" id="ipu:108261080"/>
<evidence type="ECO:0000313" key="3">
    <source>
        <dbReference type="RefSeq" id="XP_053536810.1"/>
    </source>
</evidence>
<dbReference type="InterPro" id="IPR038946">
    <property type="entry name" value="FBXO47"/>
</dbReference>
<sequence length="451" mass="51943">MSAFHIFFLAVEASVFSMVSKSINNCIVRHLSTLAWRNQMILQKIHCTSSKAEDLNTILDRFRSLGLLFKRCTLLLPTNERLKFIYNTFSQIPCFMIEQCDALRLCQGFTCYGVLLQTLIAGWDELECHRVFNFLCKTTHLPWKIEVAVTSNPEDWLFHILTTVSDKSHLLENFVVKGVMFDQWKNRRDAYFRLTCIFRPWPIISQARLLFILFGPLQSDGKLGWQDVRDDAVVHGALWDLAKAIMLLYGNTDNKSWSTNTVLAIINEIMVMPQPWHMENVAHLLILCGNNICYSVLASKAINGRLFEISRLLIFLILVSEEDGYCMNWVVKMIQQVCQVFSVALEKQSFIERLENMFSEVTMELVERVIAGENRPQGLKFSLSHGEFKPTVVNAEHKTWTLIKAFYLFTLSAFVRHRNGELGSALRSLNSLLIANAHFHAEIVCIFLKKE</sequence>
<dbReference type="PANTHER" id="PTHR34098">
    <property type="entry name" value="F-BOX ONLY PROTEIN 47"/>
    <property type="match status" value="1"/>
</dbReference>
<name>A0A9F7R0Y4_ICTPU</name>
<dbReference type="RefSeq" id="XP_053536810.1">
    <property type="nucleotide sequence ID" value="XM_053680835.1"/>
</dbReference>
<dbReference type="Proteomes" id="UP000221080">
    <property type="component" value="Chromosome 6"/>
</dbReference>
<dbReference type="OrthoDB" id="9858120at2759"/>
<feature type="domain" description="FBXO47 ARM repeats region" evidence="1">
    <location>
        <begin position="185"/>
        <end position="366"/>
    </location>
</feature>
<dbReference type="AlphaFoldDB" id="A0A9F7R0Y4"/>
<protein>
    <submittedName>
        <fullName evidence="3">F-box only protein 47</fullName>
    </submittedName>
</protein>
<evidence type="ECO:0000313" key="2">
    <source>
        <dbReference type="Proteomes" id="UP000221080"/>
    </source>
</evidence>
<dbReference type="PANTHER" id="PTHR34098:SF1">
    <property type="entry name" value="F-BOX ONLY PROTEIN 47"/>
    <property type="match status" value="1"/>
</dbReference>